<feature type="chain" id="PRO_5037669261" description="Carboxypeptidase Q" evidence="22">
    <location>
        <begin position="20"/>
        <end position="565"/>
    </location>
</feature>
<keyword evidence="17" id="KW-0325">Glycoprotein</keyword>
<dbReference type="PANTHER" id="PTHR12053:SF3">
    <property type="entry name" value="CARBOXYPEPTIDASE Q"/>
    <property type="match status" value="1"/>
</dbReference>
<dbReference type="GO" id="GO:0046872">
    <property type="term" value="F:metal ion binding"/>
    <property type="evidence" value="ECO:0007669"/>
    <property type="project" value="UniProtKB-KW"/>
</dbReference>
<evidence type="ECO:0000256" key="18">
    <source>
        <dbReference type="ARBA" id="ARBA00023228"/>
    </source>
</evidence>
<dbReference type="InterPro" id="IPR039866">
    <property type="entry name" value="CPQ"/>
</dbReference>
<evidence type="ECO:0000256" key="6">
    <source>
        <dbReference type="ARBA" id="ARBA00022525"/>
    </source>
</evidence>
<evidence type="ECO:0000256" key="20">
    <source>
        <dbReference type="ARBA" id="ARBA00033328"/>
    </source>
</evidence>
<sequence>MKKLSLMALCASTAFSMSASGNSDLDIANKIRAEGFYNSEVMHTLQYLTDNIGPRLSGSPQMKEANEWTLKQLESWGLKNAYLDPFEFGRGWTHSAASIDLISPRKVSFHGIPVAWTPGTNGDVTAEVIMFEASSIEDLKKYKGKLRGKILMMGEGRTIGEPQRTIFKRHESSDLGKMKEFPVNRGPSHRSDRHPHYHETSKQRYLFNKALNKFLKEEGAVAAVYRSWRQGGLVGIWGKSHQVGNTFPIPAMVIEAEQYNLINRLMDDGDNPKITMNVKAKFHDEDHNAYNTIAEIPGTSENPKVVMLGGHLDSWHASDGAVDNGAGVAVVMEAVRILKALDIKPKNTIRIALWSGEEQGLYGSRAYVEEHFATRPKPTDKDEAALPSYLWKSPGWPIQPKSDYEDFSVYFNMDNGSGRFRGIYTEGNVAVKPIFGGWFSPYSDLSTGTITNRSTGGTDHESFDDVGLPGFQFIQDPLDYSSRLHHTHIDSFDHVLEDDMKQASVLMAAFVYQAAMRDDVLPRKPMPQGPSKLQKEQMQLKSDKERRKRERDALRALEAQKLIEK</sequence>
<keyword evidence="9" id="KW-0479">Metal-binding</keyword>
<dbReference type="RefSeq" id="WP_189771423.1">
    <property type="nucleotide sequence ID" value="NZ_BNCK01000006.1"/>
</dbReference>
<evidence type="ECO:0000256" key="8">
    <source>
        <dbReference type="ARBA" id="ARBA00022670"/>
    </source>
</evidence>
<reference evidence="24" key="1">
    <citation type="journal article" date="2014" name="Int. J. Syst. Evol. Microbiol.">
        <title>Complete genome sequence of Corynebacterium casei LMG S-19264T (=DSM 44701T), isolated from a smear-ripened cheese.</title>
        <authorList>
            <consortium name="US DOE Joint Genome Institute (JGI-PGF)"/>
            <person name="Walter F."/>
            <person name="Albersmeier A."/>
            <person name="Kalinowski J."/>
            <person name="Ruckert C."/>
        </authorList>
    </citation>
    <scope>NUCLEOTIDE SEQUENCE</scope>
    <source>
        <strain evidence="24">KCTC 42731</strain>
    </source>
</reference>
<evidence type="ECO:0000256" key="10">
    <source>
        <dbReference type="ARBA" id="ARBA00022729"/>
    </source>
</evidence>
<organism evidence="24 25">
    <name type="scientific">Thalassotalea marina</name>
    <dbReference type="NCBI Taxonomy" id="1673741"/>
    <lineage>
        <taxon>Bacteria</taxon>
        <taxon>Pseudomonadati</taxon>
        <taxon>Pseudomonadota</taxon>
        <taxon>Gammaproteobacteria</taxon>
        <taxon>Alteromonadales</taxon>
        <taxon>Colwelliaceae</taxon>
        <taxon>Thalassotalea</taxon>
    </lineage>
</organism>
<keyword evidence="6" id="KW-0964">Secreted</keyword>
<feature type="compositionally biased region" description="Basic residues" evidence="21">
    <location>
        <begin position="187"/>
        <end position="196"/>
    </location>
</feature>
<keyword evidence="13" id="KW-0862">Zinc</keyword>
<evidence type="ECO:0000256" key="21">
    <source>
        <dbReference type="SAM" id="MobiDB-lite"/>
    </source>
</evidence>
<evidence type="ECO:0000256" key="2">
    <source>
        <dbReference type="ARBA" id="ARBA00004371"/>
    </source>
</evidence>
<comment type="caution">
    <text evidence="24">The sequence shown here is derived from an EMBL/GenBank/DDBJ whole genome shotgun (WGS) entry which is preliminary data.</text>
</comment>
<keyword evidence="15" id="KW-0482">Metalloprotease</keyword>
<evidence type="ECO:0000256" key="17">
    <source>
        <dbReference type="ARBA" id="ARBA00023180"/>
    </source>
</evidence>
<dbReference type="GO" id="GO:0070573">
    <property type="term" value="F:metallodipeptidase activity"/>
    <property type="evidence" value="ECO:0007669"/>
    <property type="project" value="InterPro"/>
</dbReference>
<dbReference type="GO" id="GO:0006508">
    <property type="term" value="P:proteolysis"/>
    <property type="evidence" value="ECO:0007669"/>
    <property type="project" value="UniProtKB-KW"/>
</dbReference>
<keyword evidence="14" id="KW-0333">Golgi apparatus</keyword>
<evidence type="ECO:0000313" key="25">
    <source>
        <dbReference type="Proteomes" id="UP000623842"/>
    </source>
</evidence>
<keyword evidence="7" id="KW-0121">Carboxypeptidase</keyword>
<evidence type="ECO:0000256" key="13">
    <source>
        <dbReference type="ARBA" id="ARBA00022833"/>
    </source>
</evidence>
<keyword evidence="12" id="KW-0256">Endoplasmic reticulum</keyword>
<dbReference type="Proteomes" id="UP000623842">
    <property type="component" value="Unassembled WGS sequence"/>
</dbReference>
<keyword evidence="25" id="KW-1185">Reference proteome</keyword>
<evidence type="ECO:0000256" key="7">
    <source>
        <dbReference type="ARBA" id="ARBA00022645"/>
    </source>
</evidence>
<dbReference type="GO" id="GO:0005764">
    <property type="term" value="C:lysosome"/>
    <property type="evidence" value="ECO:0007669"/>
    <property type="project" value="UniProtKB-SubCell"/>
</dbReference>
<feature type="compositionally biased region" description="Basic and acidic residues" evidence="21">
    <location>
        <begin position="541"/>
        <end position="551"/>
    </location>
</feature>
<dbReference type="PANTHER" id="PTHR12053">
    <property type="entry name" value="PROTEASE FAMILY M28 PLASMA GLUTAMATE CARBOXYPEPTIDASE-RELATED"/>
    <property type="match status" value="1"/>
</dbReference>
<comment type="subcellular location">
    <subcellularLocation>
        <location evidence="1">Endoplasmic reticulum</location>
    </subcellularLocation>
    <subcellularLocation>
        <location evidence="3">Golgi apparatus</location>
    </subcellularLocation>
    <subcellularLocation>
        <location evidence="2">Lysosome</location>
    </subcellularLocation>
    <subcellularLocation>
        <location evidence="4">Secreted</location>
    </subcellularLocation>
</comment>
<accession>A0A919ELM7</accession>
<evidence type="ECO:0000256" key="9">
    <source>
        <dbReference type="ARBA" id="ARBA00022723"/>
    </source>
</evidence>
<dbReference type="InterPro" id="IPR007484">
    <property type="entry name" value="Peptidase_M28"/>
</dbReference>
<evidence type="ECO:0000256" key="19">
    <source>
        <dbReference type="ARBA" id="ARBA00025833"/>
    </source>
</evidence>
<evidence type="ECO:0000256" key="3">
    <source>
        <dbReference type="ARBA" id="ARBA00004555"/>
    </source>
</evidence>
<feature type="region of interest" description="Disordered" evidence="21">
    <location>
        <begin position="178"/>
        <end position="199"/>
    </location>
</feature>
<reference evidence="24" key="2">
    <citation type="submission" date="2020-09" db="EMBL/GenBank/DDBJ databases">
        <authorList>
            <person name="Sun Q."/>
            <person name="Kim S."/>
        </authorList>
    </citation>
    <scope>NUCLEOTIDE SEQUENCE</scope>
    <source>
        <strain evidence="24">KCTC 42731</strain>
    </source>
</reference>
<dbReference type="EMBL" id="BNCK01000006">
    <property type="protein sequence ID" value="GHF97026.1"/>
    <property type="molecule type" value="Genomic_DNA"/>
</dbReference>
<evidence type="ECO:0000256" key="4">
    <source>
        <dbReference type="ARBA" id="ARBA00004613"/>
    </source>
</evidence>
<feature type="domain" description="Peptidase M28" evidence="23">
    <location>
        <begin position="291"/>
        <end position="510"/>
    </location>
</feature>
<evidence type="ECO:0000256" key="22">
    <source>
        <dbReference type="SAM" id="SignalP"/>
    </source>
</evidence>
<evidence type="ECO:0000313" key="24">
    <source>
        <dbReference type="EMBL" id="GHF97026.1"/>
    </source>
</evidence>
<evidence type="ECO:0000256" key="16">
    <source>
        <dbReference type="ARBA" id="ARBA00023145"/>
    </source>
</evidence>
<keyword evidence="8" id="KW-0645">Protease</keyword>
<keyword evidence="11" id="KW-0378">Hydrolase</keyword>
<keyword evidence="10 22" id="KW-0732">Signal</keyword>
<evidence type="ECO:0000256" key="5">
    <source>
        <dbReference type="ARBA" id="ARBA00014116"/>
    </source>
</evidence>
<name>A0A919ELM7_9GAMM</name>
<proteinExistence type="predicted"/>
<dbReference type="Gene3D" id="3.40.630.10">
    <property type="entry name" value="Zn peptidases"/>
    <property type="match status" value="2"/>
</dbReference>
<evidence type="ECO:0000256" key="15">
    <source>
        <dbReference type="ARBA" id="ARBA00023049"/>
    </source>
</evidence>
<evidence type="ECO:0000256" key="14">
    <source>
        <dbReference type="ARBA" id="ARBA00023034"/>
    </source>
</evidence>
<feature type="signal peptide" evidence="22">
    <location>
        <begin position="1"/>
        <end position="19"/>
    </location>
</feature>
<dbReference type="GO" id="GO:0005576">
    <property type="term" value="C:extracellular region"/>
    <property type="evidence" value="ECO:0007669"/>
    <property type="project" value="UniProtKB-SubCell"/>
</dbReference>
<comment type="subunit">
    <text evidence="19">Homodimer. The monomeric form is inactive while the homodimer is active.</text>
</comment>
<dbReference type="SUPFAM" id="SSF53187">
    <property type="entry name" value="Zn-dependent exopeptidases"/>
    <property type="match status" value="1"/>
</dbReference>
<evidence type="ECO:0000256" key="12">
    <source>
        <dbReference type="ARBA" id="ARBA00022824"/>
    </source>
</evidence>
<dbReference type="Pfam" id="PF04389">
    <property type="entry name" value="Peptidase_M28"/>
    <property type="match status" value="1"/>
</dbReference>
<dbReference type="AlphaFoldDB" id="A0A919ELM7"/>
<evidence type="ECO:0000256" key="11">
    <source>
        <dbReference type="ARBA" id="ARBA00022801"/>
    </source>
</evidence>
<keyword evidence="16" id="KW-0865">Zymogen</keyword>
<dbReference type="GO" id="GO:0004180">
    <property type="term" value="F:carboxypeptidase activity"/>
    <property type="evidence" value="ECO:0007669"/>
    <property type="project" value="UniProtKB-KW"/>
</dbReference>
<protein>
    <recommendedName>
        <fullName evidence="5">Carboxypeptidase Q</fullName>
    </recommendedName>
    <alternativeName>
        <fullName evidence="20">Plasma glutamate carboxypeptidase</fullName>
    </alternativeName>
</protein>
<evidence type="ECO:0000259" key="23">
    <source>
        <dbReference type="Pfam" id="PF04389"/>
    </source>
</evidence>
<feature type="region of interest" description="Disordered" evidence="21">
    <location>
        <begin position="521"/>
        <end position="551"/>
    </location>
</feature>
<evidence type="ECO:0000256" key="1">
    <source>
        <dbReference type="ARBA" id="ARBA00004240"/>
    </source>
</evidence>
<keyword evidence="18" id="KW-0458">Lysosome</keyword>
<gene>
    <name evidence="24" type="ORF">GCM10017161_26410</name>
</gene>